<dbReference type="RefSeq" id="XP_035541761.1">
    <property type="nucleotide sequence ID" value="XM_035685868.1"/>
</dbReference>
<dbReference type="PANTHER" id="PTHR33463">
    <property type="entry name" value="NB-ARC DOMAIN-CONTAINING PROTEIN-RELATED"/>
    <property type="match status" value="1"/>
</dbReference>
<evidence type="ECO:0000313" key="9">
    <source>
        <dbReference type="Proteomes" id="UP000235220"/>
    </source>
</evidence>
<evidence type="ECO:0000259" key="7">
    <source>
        <dbReference type="Pfam" id="PF00931"/>
    </source>
</evidence>
<dbReference type="Gene3D" id="1.10.8.430">
    <property type="entry name" value="Helical domain of apoptotic protease-activating factors"/>
    <property type="match status" value="1"/>
</dbReference>
<keyword evidence="3" id="KW-0677">Repeat</keyword>
<keyword evidence="4" id="KW-0547">Nucleotide-binding</keyword>
<keyword evidence="5" id="KW-0611">Plant defense</keyword>
<keyword evidence="9" id="KW-1185">Reference proteome</keyword>
<comment type="similarity">
    <text evidence="1">Belongs to the disease resistance NB-LRR family.</text>
</comment>
<dbReference type="SUPFAM" id="SSF52058">
    <property type="entry name" value="L domain-like"/>
    <property type="match status" value="1"/>
</dbReference>
<organism evidence="9 10">
    <name type="scientific">Juglans regia</name>
    <name type="common">English walnut</name>
    <dbReference type="NCBI Taxonomy" id="51240"/>
    <lineage>
        <taxon>Eukaryota</taxon>
        <taxon>Viridiplantae</taxon>
        <taxon>Streptophyta</taxon>
        <taxon>Embryophyta</taxon>
        <taxon>Tracheophyta</taxon>
        <taxon>Spermatophyta</taxon>
        <taxon>Magnoliopsida</taxon>
        <taxon>eudicotyledons</taxon>
        <taxon>Gunneridae</taxon>
        <taxon>Pentapetalae</taxon>
        <taxon>rosids</taxon>
        <taxon>fabids</taxon>
        <taxon>Fagales</taxon>
        <taxon>Juglandaceae</taxon>
        <taxon>Juglans</taxon>
    </lineage>
</organism>
<reference evidence="10" key="1">
    <citation type="submission" date="2025-08" db="UniProtKB">
        <authorList>
            <consortium name="RefSeq"/>
        </authorList>
    </citation>
    <scope>IDENTIFICATION</scope>
    <source>
        <tissue evidence="10">Leaves</tissue>
    </source>
</reference>
<dbReference type="GeneID" id="109017551"/>
<dbReference type="PANTHER" id="PTHR33463:SF203">
    <property type="entry name" value="AAA+ ATPASE DOMAIN-CONTAINING PROTEIN"/>
    <property type="match status" value="1"/>
</dbReference>
<protein>
    <submittedName>
        <fullName evidence="10">Probable disease resistance protein At4g27220</fullName>
    </submittedName>
</protein>
<dbReference type="Pfam" id="PF00931">
    <property type="entry name" value="NB-ARC"/>
    <property type="match status" value="1"/>
</dbReference>
<dbReference type="Gene3D" id="3.80.10.10">
    <property type="entry name" value="Ribonuclease Inhibitor"/>
    <property type="match status" value="2"/>
</dbReference>
<name>A0A6P9E312_JUGRE</name>
<feature type="domain" description="Disease resistance protein At4g27190-like leucine-rich repeats" evidence="8">
    <location>
        <begin position="770"/>
        <end position="877"/>
    </location>
</feature>
<dbReference type="InterPro" id="IPR002182">
    <property type="entry name" value="NB-ARC"/>
</dbReference>
<dbReference type="GO" id="GO:0005524">
    <property type="term" value="F:ATP binding"/>
    <property type="evidence" value="ECO:0007669"/>
    <property type="project" value="UniProtKB-KW"/>
</dbReference>
<dbReference type="GO" id="GO:0043531">
    <property type="term" value="F:ADP binding"/>
    <property type="evidence" value="ECO:0007669"/>
    <property type="project" value="InterPro"/>
</dbReference>
<dbReference type="InterPro" id="IPR050905">
    <property type="entry name" value="Plant_NBS-LRR"/>
</dbReference>
<dbReference type="InterPro" id="IPR032675">
    <property type="entry name" value="LRR_dom_sf"/>
</dbReference>
<dbReference type="Pfam" id="PF23247">
    <property type="entry name" value="LRR_RPS2"/>
    <property type="match status" value="1"/>
</dbReference>
<evidence type="ECO:0000259" key="8">
    <source>
        <dbReference type="Pfam" id="PF23247"/>
    </source>
</evidence>
<gene>
    <name evidence="10" type="primary">LOC109017551</name>
</gene>
<proteinExistence type="inferred from homology"/>
<evidence type="ECO:0000256" key="3">
    <source>
        <dbReference type="ARBA" id="ARBA00022737"/>
    </source>
</evidence>
<dbReference type="Gene3D" id="1.10.10.10">
    <property type="entry name" value="Winged helix-like DNA-binding domain superfamily/Winged helix DNA-binding domain"/>
    <property type="match status" value="1"/>
</dbReference>
<dbReference type="KEGG" id="jre:109017551"/>
<dbReference type="InterPro" id="IPR042197">
    <property type="entry name" value="Apaf_helical"/>
</dbReference>
<dbReference type="PRINTS" id="PR00364">
    <property type="entry name" value="DISEASERSIST"/>
</dbReference>
<dbReference type="InterPro" id="IPR027417">
    <property type="entry name" value="P-loop_NTPase"/>
</dbReference>
<dbReference type="GO" id="GO:0006952">
    <property type="term" value="P:defense response"/>
    <property type="evidence" value="ECO:0007669"/>
    <property type="project" value="UniProtKB-KW"/>
</dbReference>
<sequence>MCLNGWCPDLKLRYSLSKEAQKNTQAIDDLLKKGESYHLVHQNASSLKGRSSSTNQWFKYFESRESTIQNILNALKNDDINMIALCGMGGIGKTKMAKEIKTRVMKYDNLFNKVAIAVVSQSPDVRKIQGELAESLGTRLKAETLQGRADELDSILTVNKKVLLILDDVWKPLYNEDIEDIGVYSAFKEKSCKILLTSRNKKPCNGIEIQETFRVDPLSEEEAWNLFVEMAGKCVNRSDLISIAKQVAKECAGSPLAIATVGGALSNKSDKNEWKNALQQLKMSRPKNIDGQQKVFSNIEFSYNYLESDEAKSCFLLCCLYLEDDDVPIEDLVRYGVVKRFLMGTVEQTRVFVHTIVKDLIRVNLLLDSDGKEYVKMHDVVRDVAIDIASRDKNGFMVVLHEELEEWPQNDRFDSYTTISLLLGEMKWHPTELKCPTLQLLQLSCRNHSKTFPDNLFDGMKELKMLSLQECRSSLTTLPPSIQILQNLRMLNLQYCCLGDVSAIGTLGNLEILGFPYSKIEELPLEIGNLSRLKLLDMKGCVYLKRIAAGVLSGLSRLEELYMDGFWKWGRTTTMEGNGEVTNNNASLTELIPYSNQLVVLEISVPSISCLPKELYFSNSNFRFRIDIGIDFEPENVTYLFENTLELKVEDASDLGEYREIRSLLKKAVDLRLDIVKNLKHIWFEKGQKGILPCSLKNLTIRDSEDLEYLLEATSDSTPTNTFRLLRSLSLFNLPRLIGICNSTNSVEITLTKEEEQNVSETGNQVKMFSLFQYNLIESLGNLEELSIYRCVSLEVIFELEGLNAKESNIFNNLTLLYLEDLPKLLHIWKKGPRDIKGFNYLRFLQVWGCDSLKCLFTPSIAKLLVKLEKIDVHRCNEMEEILGKELGDEENRDVIAFPLMKTLELADLQKLECFYTEDNHAFEWPSLDEITIGGCPKLKMFVSTSTNTPKLKGVLHMKSRTFQPMVEGDLNATIQHIIKGKGFDQFIFQ</sequence>
<feature type="domain" description="NB-ARC" evidence="7">
    <location>
        <begin position="65"/>
        <end position="232"/>
    </location>
</feature>
<dbReference type="InParanoid" id="A0A6P9E312"/>
<accession>A0A6P9E312</accession>
<evidence type="ECO:0000256" key="5">
    <source>
        <dbReference type="ARBA" id="ARBA00022821"/>
    </source>
</evidence>
<dbReference type="InterPro" id="IPR057135">
    <property type="entry name" value="At4g27190-like_LRR"/>
</dbReference>
<dbReference type="InterPro" id="IPR036388">
    <property type="entry name" value="WH-like_DNA-bd_sf"/>
</dbReference>
<dbReference type="Gene3D" id="3.40.50.300">
    <property type="entry name" value="P-loop containing nucleotide triphosphate hydrolases"/>
    <property type="match status" value="1"/>
</dbReference>
<keyword evidence="6" id="KW-0067">ATP-binding</keyword>
<evidence type="ECO:0000256" key="2">
    <source>
        <dbReference type="ARBA" id="ARBA00022614"/>
    </source>
</evidence>
<dbReference type="Proteomes" id="UP000235220">
    <property type="component" value="Chromosome 15"/>
</dbReference>
<evidence type="ECO:0000256" key="1">
    <source>
        <dbReference type="ARBA" id="ARBA00008894"/>
    </source>
</evidence>
<evidence type="ECO:0000313" key="10">
    <source>
        <dbReference type="RefSeq" id="XP_035541761.1"/>
    </source>
</evidence>
<dbReference type="OrthoDB" id="3794806at2759"/>
<keyword evidence="2" id="KW-0433">Leucine-rich repeat</keyword>
<dbReference type="AlphaFoldDB" id="A0A6P9E312"/>
<dbReference type="SUPFAM" id="SSF52540">
    <property type="entry name" value="P-loop containing nucleoside triphosphate hydrolases"/>
    <property type="match status" value="1"/>
</dbReference>
<evidence type="ECO:0000256" key="4">
    <source>
        <dbReference type="ARBA" id="ARBA00022741"/>
    </source>
</evidence>
<evidence type="ECO:0000256" key="6">
    <source>
        <dbReference type="ARBA" id="ARBA00022840"/>
    </source>
</evidence>